<dbReference type="GO" id="GO:0031177">
    <property type="term" value="F:phosphopantetheine binding"/>
    <property type="evidence" value="ECO:0007669"/>
    <property type="project" value="InterPro"/>
</dbReference>
<feature type="domain" description="Carrier" evidence="7">
    <location>
        <begin position="1647"/>
        <end position="1723"/>
    </location>
</feature>
<dbReference type="FunFam" id="3.30.300.30:FF:000015">
    <property type="entry name" value="Nonribosomal peptide synthase SidD"/>
    <property type="match status" value="5"/>
</dbReference>
<keyword evidence="5" id="KW-0843">Virulence</keyword>
<comment type="similarity">
    <text evidence="6">Belongs to the NRP synthetase family.</text>
</comment>
<dbReference type="FunFam" id="3.30.300.30:FF:000084">
    <property type="entry name" value="Enniatin synthase"/>
    <property type="match status" value="1"/>
</dbReference>
<dbReference type="PROSITE" id="PS50075">
    <property type="entry name" value="CARRIER"/>
    <property type="match status" value="6"/>
</dbReference>
<dbReference type="VEuPathDB" id="FungiDB:F4678DRAFT_466986"/>
<dbReference type="SMART" id="SM01294">
    <property type="entry name" value="PKS_PP_betabranch"/>
    <property type="match status" value="1"/>
</dbReference>
<dbReference type="Gene3D" id="3.40.50.12780">
    <property type="entry name" value="N-terminal domain of ligase-like"/>
    <property type="match status" value="4"/>
</dbReference>
<keyword evidence="3" id="KW-0436">Ligase</keyword>
<dbReference type="CDD" id="cd19545">
    <property type="entry name" value="FUM14_C_NRPS-like"/>
    <property type="match status" value="4"/>
</dbReference>
<keyword evidence="9" id="KW-1185">Reference proteome</keyword>
<dbReference type="SUPFAM" id="SSF52777">
    <property type="entry name" value="CoA-dependent acyltransferases"/>
    <property type="match status" value="11"/>
</dbReference>
<dbReference type="InterPro" id="IPR001242">
    <property type="entry name" value="Condensation_dom"/>
</dbReference>
<dbReference type="CDD" id="cd05918">
    <property type="entry name" value="A_NRPS_SidN3_like"/>
    <property type="match status" value="5"/>
</dbReference>
<dbReference type="PROSITE" id="PS00012">
    <property type="entry name" value="PHOSPHOPANTETHEINE"/>
    <property type="match status" value="4"/>
</dbReference>
<evidence type="ECO:0000256" key="1">
    <source>
        <dbReference type="ARBA" id="ARBA00022450"/>
    </source>
</evidence>
<dbReference type="CDD" id="cd19531">
    <property type="entry name" value="LCL_NRPS-like"/>
    <property type="match status" value="1"/>
</dbReference>
<proteinExistence type="inferred from homology"/>
<evidence type="ECO:0000256" key="5">
    <source>
        <dbReference type="ARBA" id="ARBA00023026"/>
    </source>
</evidence>
<feature type="domain" description="Carrier" evidence="7">
    <location>
        <begin position="3820"/>
        <end position="3896"/>
    </location>
</feature>
<keyword evidence="2" id="KW-0597">Phosphoprotein</keyword>
<dbReference type="GO" id="GO:0043041">
    <property type="term" value="P:amino acid activation for nonribosomal peptide biosynthetic process"/>
    <property type="evidence" value="ECO:0007669"/>
    <property type="project" value="TreeGrafter"/>
</dbReference>
<dbReference type="Gene3D" id="3.30.559.30">
    <property type="entry name" value="Nonribosomal peptide synthetase, condensation domain"/>
    <property type="match status" value="5"/>
</dbReference>
<dbReference type="Gene3D" id="2.30.38.10">
    <property type="entry name" value="Luciferase, Domain 3"/>
    <property type="match status" value="2"/>
</dbReference>
<keyword evidence="1" id="KW-0596">Phosphopantetheine</keyword>
<dbReference type="CDD" id="cd05930">
    <property type="entry name" value="A_NRPS"/>
    <property type="match status" value="1"/>
</dbReference>
<dbReference type="Pfam" id="PF00550">
    <property type="entry name" value="PP-binding"/>
    <property type="match status" value="6"/>
</dbReference>
<dbReference type="PROSITE" id="PS00455">
    <property type="entry name" value="AMP_BINDING"/>
    <property type="match status" value="6"/>
</dbReference>
<evidence type="ECO:0000313" key="8">
    <source>
        <dbReference type="EMBL" id="KAJ3580402.1"/>
    </source>
</evidence>
<gene>
    <name evidence="8" type="ORF">NPX13_g168</name>
</gene>
<evidence type="ECO:0000256" key="2">
    <source>
        <dbReference type="ARBA" id="ARBA00022553"/>
    </source>
</evidence>
<dbReference type="Proteomes" id="UP001148614">
    <property type="component" value="Unassembled WGS sequence"/>
</dbReference>
<feature type="domain" description="Carrier" evidence="7">
    <location>
        <begin position="570"/>
        <end position="646"/>
    </location>
</feature>
<dbReference type="InterPro" id="IPR020845">
    <property type="entry name" value="AMP-binding_CS"/>
</dbReference>
<dbReference type="GO" id="GO:0016874">
    <property type="term" value="F:ligase activity"/>
    <property type="evidence" value="ECO:0007669"/>
    <property type="project" value="UniProtKB-KW"/>
</dbReference>
<dbReference type="InterPro" id="IPR000873">
    <property type="entry name" value="AMP-dep_synth/lig_dom"/>
</dbReference>
<evidence type="ECO:0000313" key="9">
    <source>
        <dbReference type="Proteomes" id="UP001148614"/>
    </source>
</evidence>
<accession>A0A9W8TQS7</accession>
<comment type="caution">
    <text evidence="8">The sequence shown here is derived from an EMBL/GenBank/DDBJ whole genome shotgun (WGS) entry which is preliminary data.</text>
</comment>
<dbReference type="InterPro" id="IPR010071">
    <property type="entry name" value="AA_adenyl_dom"/>
</dbReference>
<dbReference type="GO" id="GO:0005737">
    <property type="term" value="C:cytoplasm"/>
    <property type="evidence" value="ECO:0007669"/>
    <property type="project" value="TreeGrafter"/>
</dbReference>
<dbReference type="Pfam" id="PF00668">
    <property type="entry name" value="Condensation"/>
    <property type="match status" value="6"/>
</dbReference>
<dbReference type="Gene3D" id="3.30.559.10">
    <property type="entry name" value="Chloramphenicol acetyltransferase-like domain"/>
    <property type="match status" value="6"/>
</dbReference>
<dbReference type="SMART" id="SM00823">
    <property type="entry name" value="PKS_PP"/>
    <property type="match status" value="6"/>
</dbReference>
<dbReference type="InterPro" id="IPR009081">
    <property type="entry name" value="PP-bd_ACP"/>
</dbReference>
<reference evidence="8" key="1">
    <citation type="submission" date="2022-07" db="EMBL/GenBank/DDBJ databases">
        <title>Genome Sequence of Xylaria arbuscula.</title>
        <authorList>
            <person name="Buettner E."/>
        </authorList>
    </citation>
    <scope>NUCLEOTIDE SEQUENCE</scope>
    <source>
        <strain evidence="8">VT107</strain>
    </source>
</reference>
<sequence length="6761" mass="742109">MNDMSNNITYKASLLGEEEAAAIWNMNGPIPDSIQECIHTLFEARVAENPDALAVDAWDGRLTYGELQQLSARLASELSHSGVGPEAVVPLLFEKSMWTPVAMLGVLKAGGAFVPLDVNQPEERLCQVVEQCEARVVCASEQRRDLSSHMQAVAHIIGPEWLRGTSENEAAAPLESDPSWPMYVCFTSGSTGKPKGIVITHSAFSSARHYQADAFCFHPKARVFDFASYSFDVAVYNAMMTLSIGACLCIPSEEQRIGKLNQTLRNMGVTMAALTPSASRLLEPENLPDLQTLILSGEAVSHGDLERLKRGNFRVLNAYGPAECTPMSTLNSDAITQGTSINIGKGIGALTWVVDPNDHTKLVPRGSTGELLLEGPILAREYMKEPEKTEAAFINNPPWLLQGAGSWPGRRGRLYKTGDLVSFDADGNLHFVGRKDAQVKLHGQRLEPGEVEHHLRRCMSADDKFIVDVVELGGEKNRPILTVFLTGQQGWSDSQHIVEGLELVRPHEDVEAALRRALPSYMVPSLYLRIPTIPLASTGKADRRRLRAIGASISSRRLAELRGSAGQGAEPQTDNELLLRDLWADVLGIDASSISLDDDFFRLGGDSLAAIRLVGAAGKAGFALTVAGVFAKPTLAPQASLLTDTVTHETEVIAPFGLLEDQGVPSLRQTLAELCGLPDSALIEDAYPCTPLQAGIFSLGTKRDSDYVLQAVLEIQDGCNIERFQAAWEEIFQHTTVLRTRIVEQEKLGLVQVICKQDAQWLQASDLDGYLAEDNLNPMGLGDNLSRFALVGDAEKPRWFVWTVHHVLYDGWSLQQLTNLAKEVFLGSADREAVIQRPNFNRFVSHILKNSNDNAEMEAYWRSYFTNSESATFPALPMTIREPVANATLEFSLPLKTRTGVTLSTMLRGALALVMSHHTGTTDVVFGSIVSGRTAPVAGVEDILGPTIATVPVRVQSPKDVTVSEFVDSVQRDMTEMIPHEQVGLQRLGKLSKDGRDACRFQTLLVVQPQKDEIESDDVFGEWQTSSTQQRFSTYAITLECFIMDGEVQARASYDTRVVDEWRMGQILRQLGTVLEQLATAPADRTIGEIELLTAEDKAVISRWNDYDINVVNDCVHERIAANAMTRPDAPAIDAWDGKLSHKELDDLATQLSHHLRSMGVGPDVFVPLCFEKSMFALVAMLGVLKADGAFMLLDPGVPDQRMRQLCSQVSASVAVTSPTYQSRLSEFVPKGLVLDWEFFKKPVPSVPPRSSKSSNPSHAAYIIFTSGSTGIPKGVIIEHRSYCSAIVSHHALNVTGNTRSLQFGSYNFAGAILEILMPLIHGGCVCILSDEERGAELAPSIRRLNANWAFLTSTVLAKLSPEDVPCLKTLCIGGEPIRSVQIKAWASKLELRQTYGSSELSGVVGHALLSESSVPTEVGRAQSGRIWLVDPNNFDRLAPLGVTGEIVFEGQVVGREYIGQPQKTAEAFIHTPAWRESFGPCTSRFYRTGDLAVYKSDGTVQLLGRKDTQVKLRGQRIEVGEVEQQARQATRDVQEAVVELVTTPENTRGPELVAFLVLRPIDNQSNKGEDDENNRIVNILQQVQARLESVLPYYMVPSLLVPISELPLTASKKTDRKRLREMGPELSADPKLQELRKLAAAREKRRPRTVAERRLLGLWAEALDIDADSISIENSFFQLGGDSMAAMKLTGLARKMGISLPVANIFRNPTFAAQAQVLTSTAPDADESVRPFSLVAKDQAVSGLRKELAALCDVEDSVIADAYPCTPLQTGLLSLTAKRSGEYIMQAVLDLPEGVQIDAFKAAWDAAVQTIEILRTRIVHHHQFELLQVVCDEQISWNQASDLATYLEQDKASAMGLGQELSRYTIVDDGKPRHFVWTIHHALFDGWSLGLIVDFVYNEYAKAQSVKPAPFNSFVKYLGSFPDVEATNYWQSYLADGDFAPFPPLPPSVPEPMADATIELELPPLAVKAETATTSMLLRGALAILIHQYTGSSDVLLGATVSGRSAPVAAIDQIAGPTIATVPVRIQVNRGQSIAEYLDIVQRDSTEMIAYEQTGLQRIAKIDANGQEACKFQTLLVVHPQEGEDIAPNDALGTWHTSSNNNQGFTTYAVTLECYLGTNSVKVKASFDTRVISNWKMESLLRQLSFLVGKLSEPEQGHSVKDICSLTKEDVATISAWNDMTGLEVADSCVHEIIAKNALQQPNRPAVKAWDGSLTYAELDHLSDKLAYYLADNLGVGPEVIVPLCFEKSMWTVIALLATLKAGGAFVLLDAGLPDARLETLCRQTKATISMTSVGCKTRLAKYTKNSVVVNWDLLRSLPDERLEQPRSKPTNAAYIIFTSGSTGEPKGVVIEHRSYCSVAMGHGRHMNMSANTRSLQFGSYNFAGAIMETLMTMIYGGCVCIPSEEQRGTQLVQTIRELDANWAFLTSTTLAKMSPEEVPSLQTICIGGESIRSSQIKQWASHPNLSLRQTYGSAETSAVISSALLSVSSGTGDVGTATAGRYWIVHPDDHNELVPIGAPGEVLIEGPTIGRHYIGDQERSSKAFISPPAWRSSFGSPLPGSRFYKTGDLATYNQDGSIELLGRKDTQVKLRGQRIETGEVEYHARLSSPAIKDAVVELVKIQDSKSRGSELVGFLVIDTDGEAVSSEDSSHEFIMSTPLSDLTHLAIRRTHARLETALPHWMVPSVFVPIWKLPLTVSGKTDRRRLRQMGAALSPQDLEELRTATRGAKRLPRTKAEYQLRALWSQTLGVEADSIGMDDSFFRLGGDSIAAMKLVGAARGVGISLAVADIFRNPVLSAQAHVEANSTKEADKEPIPPFSLLGHSHTSSDLRGELAELCALDGPLVDDAYPCTALQEGLLSLTSKRTGDYTMQAVLELSDDVVPEDLQAAWEKVVSLTPILRTKIVYSRQLGALVQVVCNEGIEWKRGKNLDEYAENDKTVPMGLSDHLSRLAFVDGDGKKSKFLVWTLHHALYDGFTVPLVLDMVSKAYKGDPIPKRTEFSAFVKSAVQEQVTDDAAAYWQSYLANGEHVPFPTLPALSKESKADDFFEHTLPLNGKTTEATVSTLLRAATALMISQYTGSGDVVFGATVSGRNAAVSGIEEIIGPTIATVPVRVQLQEDYTVSDLLEKIQQQATEMIAYEQTGLHRIAKMGEDYRLASNFNTLLVVQPEEELPGNALGQWQISDNQEDFVTYALALECSLRPNEVALKVCFDSAIVSKSQLEHMVHQLSGIVSQLAEAPSDRRLREINLLTAKDEAAIWNWNKAVPETIESPVHDIIGRQERQYPESLAVSAWDGEITFKELGELSSRLADHLTSLGVGSRQPGAETIIPLIFEKSKWVVVSMLAVLKAGAAFLLIDPDQAAGRKDLMLAEIGAKIILTSKRNAGVLTNPDYNIVLVGDDTLSSLPSAAGASHAHVQPSSAAYMVFTSGSTGQPKGILIEHRALASSTVHGGRSVNLNKQTRTLQFSSYSFDAYIMEILTTLVYGGCVCMPSSENRLADIDKTIIDGGVNTVILTPSVIRLLKPATVLTLRTVVLCGETPTNEDLQRLIAVPELFNGYGPAECTVGCAFGQVDFSQASAYVGKAVGSVSWIAHPEDHDRLAPIGSIGELLVEGPIVARGYVGNPAGTAASFIDSPAWLRRGTKDHAGRSARLYKTGDLVRYTQNGGLTYLGRKDMQIKIRGQRLELGEVEHQARECLGSRAQVVAEMIRLNGDTQKPILSLFVTGDVTQDADSQEPFSKTVQISDGVELARVSSTLEIALAQKLPQYMIPSLYIQVATLPLSASGKVDRKQLRKIGELISTKDVADIQVTSGQEKRQPTTEDEHVLRDLWARVLSIDADNIGIDDSLIRLGGDSISAMVIVGEARTLGFELGVADVLHPSGLHHLAQKARRSSDNAHKVIPTSAYDGPVEQSYAQGRLWFLDQLYPDSTMYLMPLAMRLKGRLNFNALNAALLAIESRHETLRTVFTAQDGVDLQIVNPFKPTELKVVDIAGSDLLPTLRKEQNTPFKLETEAGWRLVLYRLNEEDHVLSIVMHHIVSDGWSVGVLQRELTAFYTVCIHGRDPLSSVSPLPIQYRDYSLWQKMPEQVEEHQKQLDYWVTELDNSLPAEFLCDKPRPDTLSGKAEVKEMMVDGPLYNELMQFCKQHEVTPFVVLLAAFRATHYRLTGSKDATIGTANANRDQAQVADLIGFFVNMQCLRLKLEDESFEQLVQKVQAVKKASLENQDVPFEKIVSKLKNTRDLAKQPLVQVVFTLHSQSDLGQFALEGVDTESINMASTSRFDLEFHFSKEDAGLKGEVAFSTDLFEPKTIDELLSLFRTTLQHGLREPQVEIGSLPLMTQGAYKALRDNGLIQLHHQPTHPPESSVASIFREQVAAYPNRIAVKDNHTELTYAQLDAKSDDLARWLAKQSFANEKLVGVYSERSCQTIIAYLGILKANLAYVPLDVRSPASRVESILSSVEGRRLVLLGRDAQPPSMDLDNLDFVRIDDILQQAQNGTNGYHAVTSTPPSSVSLAYVMYTSGSTGKPKGVLIEHRGILRLARRNDIVKSLAGGCTMAHMGNIAFDITTWEIYPTILNGGTLVCVDSTTVLDNDALIGIFKKEKVQTAILTPAFFKQFLVQAPSVFSQLELLLVGGDKVDGQDLAAAGAIMKGRIINAYGPTENTVISTFYDVPIGERFTNGVPIGRGIGNSGAYVVDTELRLVPIGVIGELVVTGDGLARGYMNPEQNLNRFVSLDLGGGKSVRAYRTGDYIRYRPLDGQMEFFGRIDLQVKVRGHRIELGEIESALKRHASVRDAVVVAEQRNEQATQLAGFVTISEEDENESGNTAANDNDESEQHVKLWETLFDSDKYTTVEDVRPESIGRDFTAWTSMYSGELIAKDEMNEWLDDTIRSIRNGGEPGNVLEVGTGTEPTSTAIEFVAKTAKSIPGLQDKIYMQKGTGSDIRLLGKDNSPNLAVINSVAQYFPTQNYLFKVAEDLIKIKSLKTIFFGDMRSFALFDEFKVSKALYLLGETALKDEVERHMAESDRVETELLVDPAFFTALKDSFPHLVEHVEIIPKRMKATNELSSYRYSAVIYLKDEESPVQVRKISDTDWVDFREEGLDRQSLLQLLQQRCSAGSTVAVSNIPNSKSILERHVVDSLVKDTAQTIKERDWLPSILRQTEKCQSLSALDLQELAESIGCRVDISWARQHSLRGGLDAVFHYYEPSVAGSRVLFNFPTDHSKNASRVLTSRPLRRQMTEKVRGQLHELLRDVLPSYMVPQSITVLDKMPVNDNGKVDRRALVQKASKVVVPRGTKQQPTSPVGKQLQGIWAKVLYVDPSTIGLEDNFFQLGGDSIVAMKAVPIAREMGIELSVADIFRHPTLEALVDSRTTTTNGHVERIQPFALLAESQDIRNEAAILCDTDASLIEDAYPCTSLQEGLLSLTAKRPGDYVMQAVYQIAPNVDIARFKSAWEYVVTSTPILRTRIVEHEQLGLIQVVSKEGVAWGEGEELEQYLRKDASEPMGIGKRLSRFAIVHDSGASQSHCLVWTVHHALYDGWMLSRVMGFVNDTYNGTTTAPEQPGFNVFVKRLLDTKSSDEETYWQAYLEDAEFVPFPTPPALPLWEPIADAVLETGLAPRIKSEFTMSTMINGALGLLISQYTNVADVIFGTVLSGRDAPLAGIEDIMGPTIATVPTRIQPQKGQTVHEYLQTIQKQNTEGTVYQQTGLQRIASMGENGRRGCGFQTLLAIQPEDEGLSTDQGLGSWKASSAQKTLGATYALLLECLLGADDVRVRASFDTRVISKWQMEAFTQQLGHVIKQLAAAKPGQLVGQVGSLTLDNETTLWDWNKTVPVAIERLLHESITKQAKLHPDTPAVDSWDGKLTYQELDALAGRVAQHLVASGVGNGTIVPLFFEKSIWGVVAMLAILKAGGAFVGMDTSQATDRRERILKDIDAKVVLTSIEHADILGDSQYTVLPVGPDTPSTTTNATRKLAFTSNGNSSKSSATPASTAYLMFTSGSTGQPKGVRISHLAASTSCFHHGRAFGFNANTRTLQFAAYTFDIGFTEIFTTLLFGGCVCVPSDNERLTAIEASINRMNVNLCFLTPTVSRLIRPSQVPSVTKMLLGGEKITDDDINRWRSPTCKFFNVYGPTETAVVSNVGDTSTSSRGGSWLGHATGACLWVVSPDDPNQLMPIGAVGELVIEGHIVGQGYLNRPQETAAAFIDSPEWLLRGTQGRPGRKSLLYRSGDLVKYNEDGTLDFVGRKDNQAKMRGLRIELNEVDFQVRECVPEAAQAIAEVTELAGESNRPILSCFLRTEKDENEPDGFVSSPFRAVTSITDNVSLVWLHPETEAAISQRLPPYMIPSLYFLLKKLPLNISGKVDRRKLREVVSALSPQKVAELKSLAKGGKRAPCTQTEQTLQRLWAQILDVSAETIGVDDSFLGLGGDSITAMRLVVSARKAGITLVVMDILKHGTLEALAAYQDKKTGETKSHVSVEPFSLLDPPQRSNIIQWSKQQLASREISDILPLTAFQRDVVRMSLQRPQESLNYIFLDFGPSLDVERLKASCQTLVERYSLLRSAFVDYQGTHLQVALKELPLQVPVINTTEDIRSFSEEICLEDAESGFQLGRPPTAFMLLRSQSQGHRLVLRLSHLQYDGFSLPTLITALLDLYRDVTPPPVTQFSEFLGHKRERLAASSAYWQQLLQGSSLTNISQILIPEDKRVAVEAKPRKKIVVEDSVLVPQLPEGITLASVTLSTAASSPAAIRPYQASKTS</sequence>
<name>A0A9W8TQS7_9PEZI</name>
<dbReference type="InterPro" id="IPR020806">
    <property type="entry name" value="PKS_PP-bd"/>
</dbReference>
<dbReference type="InterPro" id="IPR042099">
    <property type="entry name" value="ANL_N_sf"/>
</dbReference>
<dbReference type="Gene3D" id="3.40.50.980">
    <property type="match status" value="4"/>
</dbReference>
<dbReference type="FunFam" id="1.10.1200.10:FF:000005">
    <property type="entry name" value="Nonribosomal peptide synthetase 1"/>
    <property type="match status" value="4"/>
</dbReference>
<evidence type="ECO:0000256" key="4">
    <source>
        <dbReference type="ARBA" id="ARBA00022737"/>
    </source>
</evidence>
<evidence type="ECO:0000256" key="6">
    <source>
        <dbReference type="ARBA" id="ARBA00029454"/>
    </source>
</evidence>
<dbReference type="NCBIfam" id="NF003417">
    <property type="entry name" value="PRK04813.1"/>
    <property type="match status" value="7"/>
</dbReference>
<dbReference type="SUPFAM" id="SSF47336">
    <property type="entry name" value="ACP-like"/>
    <property type="match status" value="6"/>
</dbReference>
<dbReference type="PANTHER" id="PTHR45527">
    <property type="entry name" value="NONRIBOSOMAL PEPTIDE SYNTHETASE"/>
    <property type="match status" value="1"/>
</dbReference>
<feature type="domain" description="Carrier" evidence="7">
    <location>
        <begin position="2733"/>
        <end position="2809"/>
    </location>
</feature>
<evidence type="ECO:0000259" key="7">
    <source>
        <dbReference type="PROSITE" id="PS50075"/>
    </source>
</evidence>
<dbReference type="Gene3D" id="3.30.300.30">
    <property type="match status" value="7"/>
</dbReference>
<dbReference type="Pfam" id="PF00501">
    <property type="entry name" value="AMP-binding"/>
    <property type="match status" value="6"/>
</dbReference>
<protein>
    <recommendedName>
        <fullName evidence="7">Carrier domain-containing protein</fullName>
    </recommendedName>
</protein>
<feature type="domain" description="Carrier" evidence="7">
    <location>
        <begin position="5302"/>
        <end position="5378"/>
    </location>
</feature>
<dbReference type="FunFam" id="3.40.50.12780:FF:000014">
    <property type="entry name" value="Nonribosomal peptide synthetase 1"/>
    <property type="match status" value="3"/>
</dbReference>
<dbReference type="InterPro" id="IPR006162">
    <property type="entry name" value="Ppantetheine_attach_site"/>
</dbReference>
<dbReference type="InterPro" id="IPR023213">
    <property type="entry name" value="CAT-like_dom_sf"/>
</dbReference>
<dbReference type="InterPro" id="IPR045851">
    <property type="entry name" value="AMP-bd_C_sf"/>
</dbReference>
<dbReference type="FunFam" id="3.30.559.30:FF:000003">
    <property type="entry name" value="Nonribosomal peptide synthase SidD"/>
    <property type="match status" value="4"/>
</dbReference>
<dbReference type="EMBL" id="JANPWZ010000009">
    <property type="protein sequence ID" value="KAJ3580402.1"/>
    <property type="molecule type" value="Genomic_DNA"/>
</dbReference>
<dbReference type="PANTHER" id="PTHR45527:SF1">
    <property type="entry name" value="FATTY ACID SYNTHASE"/>
    <property type="match status" value="1"/>
</dbReference>
<dbReference type="InterPro" id="IPR036736">
    <property type="entry name" value="ACP-like_sf"/>
</dbReference>
<organism evidence="8 9">
    <name type="scientific">Xylaria arbuscula</name>
    <dbReference type="NCBI Taxonomy" id="114810"/>
    <lineage>
        <taxon>Eukaryota</taxon>
        <taxon>Fungi</taxon>
        <taxon>Dikarya</taxon>
        <taxon>Ascomycota</taxon>
        <taxon>Pezizomycotina</taxon>
        <taxon>Sordariomycetes</taxon>
        <taxon>Xylariomycetidae</taxon>
        <taxon>Xylariales</taxon>
        <taxon>Xylariaceae</taxon>
        <taxon>Xylaria</taxon>
    </lineage>
</organism>
<dbReference type="NCBIfam" id="TIGR01733">
    <property type="entry name" value="AA-adenyl-dom"/>
    <property type="match status" value="6"/>
</dbReference>
<keyword evidence="4" id="KW-0677">Repeat</keyword>
<dbReference type="GO" id="GO:0044550">
    <property type="term" value="P:secondary metabolite biosynthetic process"/>
    <property type="evidence" value="ECO:0007669"/>
    <property type="project" value="TreeGrafter"/>
</dbReference>
<feature type="domain" description="Carrier" evidence="7">
    <location>
        <begin position="6397"/>
        <end position="6473"/>
    </location>
</feature>
<dbReference type="SUPFAM" id="SSF56801">
    <property type="entry name" value="Acetyl-CoA synthetase-like"/>
    <property type="match status" value="6"/>
</dbReference>
<dbReference type="Gene3D" id="1.10.1200.10">
    <property type="entry name" value="ACP-like"/>
    <property type="match status" value="6"/>
</dbReference>
<evidence type="ECO:0000256" key="3">
    <source>
        <dbReference type="ARBA" id="ARBA00022598"/>
    </source>
</evidence>